<reference evidence="3" key="1">
    <citation type="submission" date="2025-08" db="UniProtKB">
        <authorList>
            <consortium name="Ensembl"/>
        </authorList>
    </citation>
    <scope>IDENTIFICATION</scope>
</reference>
<dbReference type="Ensembl" id="ENSAMXT00005030103.1">
    <property type="protein sequence ID" value="ENSAMXP00005027377.1"/>
    <property type="gene ID" value="ENSAMXG00005013738.1"/>
</dbReference>
<dbReference type="Gene3D" id="1.10.4020.10">
    <property type="entry name" value="DNA breaking-rejoining enzymes"/>
    <property type="match status" value="1"/>
</dbReference>
<feature type="region of interest" description="Disordered" evidence="1">
    <location>
        <begin position="1"/>
        <end position="56"/>
    </location>
</feature>
<dbReference type="Pfam" id="PF02023">
    <property type="entry name" value="SCAN"/>
    <property type="match status" value="1"/>
</dbReference>
<evidence type="ECO:0000259" key="2">
    <source>
        <dbReference type="PROSITE" id="PS50804"/>
    </source>
</evidence>
<dbReference type="AlphaFoldDB" id="A0A8B9JUR6"/>
<feature type="domain" description="SCAN box" evidence="2">
    <location>
        <begin position="138"/>
        <end position="220"/>
    </location>
</feature>
<feature type="compositionally biased region" description="Polar residues" evidence="1">
    <location>
        <begin position="46"/>
        <end position="55"/>
    </location>
</feature>
<dbReference type="Proteomes" id="UP000694621">
    <property type="component" value="Unplaced"/>
</dbReference>
<dbReference type="PANTHER" id="PTHR46888">
    <property type="entry name" value="ZINC KNUCKLE DOMAINCONTAINING PROTEIN-RELATED"/>
    <property type="match status" value="1"/>
</dbReference>
<feature type="compositionally biased region" description="Polar residues" evidence="1">
    <location>
        <begin position="25"/>
        <end position="34"/>
    </location>
</feature>
<dbReference type="SMART" id="SM00431">
    <property type="entry name" value="SCAN"/>
    <property type="match status" value="1"/>
</dbReference>
<organism evidence="3 4">
    <name type="scientific">Astyanax mexicanus</name>
    <name type="common">Blind cave fish</name>
    <name type="synonym">Astyanax fasciatus mexicanus</name>
    <dbReference type="NCBI Taxonomy" id="7994"/>
    <lineage>
        <taxon>Eukaryota</taxon>
        <taxon>Metazoa</taxon>
        <taxon>Chordata</taxon>
        <taxon>Craniata</taxon>
        <taxon>Vertebrata</taxon>
        <taxon>Euteleostomi</taxon>
        <taxon>Actinopterygii</taxon>
        <taxon>Neopterygii</taxon>
        <taxon>Teleostei</taxon>
        <taxon>Ostariophysi</taxon>
        <taxon>Characiformes</taxon>
        <taxon>Characoidei</taxon>
        <taxon>Acestrorhamphidae</taxon>
        <taxon>Acestrorhamphinae</taxon>
        <taxon>Astyanax</taxon>
    </lineage>
</organism>
<dbReference type="PROSITE" id="PS50804">
    <property type="entry name" value="SCAN_BOX"/>
    <property type="match status" value="1"/>
</dbReference>
<accession>A0A8B9JUR6</accession>
<protein>
    <recommendedName>
        <fullName evidence="2">SCAN box domain-containing protein</fullName>
    </recommendedName>
</protein>
<sequence>GSEPVASEFITAGEEREESADRQRTQILRRTQGGSAEPQHIEDPRQSSPPVQAQTMWPAPRMPTLKESDDIEHFLTMFERVAQTAAWPRGSWALHLVPLLDGKARAAYVAMDSADIGDYQKVKDAILRKYEINKDTYRRRFRSSGGREEETLRELYTRLKGHYEKWMAPQETSKEEIGDAIVLEQFLRVVKPDLRSWIIERSPESTLHAVEMAEAYNQALLNELPYSETPKLKKSKRQKRQ</sequence>
<proteinExistence type="predicted"/>
<evidence type="ECO:0000313" key="3">
    <source>
        <dbReference type="Ensembl" id="ENSAMXP00005027377.1"/>
    </source>
</evidence>
<dbReference type="PANTHER" id="PTHR46888:SF1">
    <property type="entry name" value="RIBONUCLEASE H"/>
    <property type="match status" value="1"/>
</dbReference>
<evidence type="ECO:0000313" key="4">
    <source>
        <dbReference type="Proteomes" id="UP000694621"/>
    </source>
</evidence>
<dbReference type="SUPFAM" id="SSF47353">
    <property type="entry name" value="Retrovirus capsid dimerization domain-like"/>
    <property type="match status" value="1"/>
</dbReference>
<evidence type="ECO:0000256" key="1">
    <source>
        <dbReference type="SAM" id="MobiDB-lite"/>
    </source>
</evidence>
<dbReference type="InterPro" id="IPR038269">
    <property type="entry name" value="SCAN_sf"/>
</dbReference>
<name>A0A8B9JUR6_ASTMX</name>
<dbReference type="InterPro" id="IPR003309">
    <property type="entry name" value="SCAN_dom"/>
</dbReference>